<evidence type="ECO:0000259" key="2">
    <source>
        <dbReference type="PROSITE" id="PS51532"/>
    </source>
</evidence>
<evidence type="ECO:0000313" key="4">
    <source>
        <dbReference type="Proteomes" id="UP000593567"/>
    </source>
</evidence>
<feature type="domain" description="PITH" evidence="2">
    <location>
        <begin position="18"/>
        <end position="190"/>
    </location>
</feature>
<dbReference type="GO" id="GO:0005634">
    <property type="term" value="C:nucleus"/>
    <property type="evidence" value="ECO:0007669"/>
    <property type="project" value="TreeGrafter"/>
</dbReference>
<comment type="caution">
    <text evidence="3">The sequence shown here is derived from an EMBL/GenBank/DDBJ whole genome shotgun (WGS) entry which is preliminary data.</text>
</comment>
<dbReference type="SUPFAM" id="SSF49785">
    <property type="entry name" value="Galactose-binding domain-like"/>
    <property type="match status" value="1"/>
</dbReference>
<protein>
    <submittedName>
        <fullName evidence="3">PITHD1</fullName>
    </submittedName>
</protein>
<evidence type="ECO:0000313" key="3">
    <source>
        <dbReference type="EMBL" id="KAF6020935.1"/>
    </source>
</evidence>
<dbReference type="PANTHER" id="PTHR12175">
    <property type="entry name" value="AD039 HT014 THIOREDOXIN FAMILY TRP26"/>
    <property type="match status" value="1"/>
</dbReference>
<keyword evidence="4" id="KW-1185">Reference proteome</keyword>
<dbReference type="Pfam" id="PF06201">
    <property type="entry name" value="PITH"/>
    <property type="match status" value="1"/>
</dbReference>
<dbReference type="GO" id="GO:0045654">
    <property type="term" value="P:positive regulation of megakaryocyte differentiation"/>
    <property type="evidence" value="ECO:0007669"/>
    <property type="project" value="UniProtKB-ARBA"/>
</dbReference>
<dbReference type="AlphaFoldDB" id="A0A7J7J4B1"/>
<dbReference type="InterPro" id="IPR010400">
    <property type="entry name" value="PITH_dom"/>
</dbReference>
<sequence length="209" mass="23273">MPGHGHSHGGGSCEHDHDPVDNLATSYNLYQKVDIANVQCLNEVTDGSGKKVFKAWSDRADRTHFVESDADEELLFKIPFTGSVKLRGVLIIGGEEGTHPKCMRLYKNRPNMTFDETGSVPDQEFELTRDEVGVVEYNTKAAKFNNVSQLCIHFPSNYGDDSTKVYYIGLKGDFMQAHREEIVIVNYELNANPADHKSILPDAANHSVS</sequence>
<dbReference type="Proteomes" id="UP000593567">
    <property type="component" value="Unassembled WGS sequence"/>
</dbReference>
<dbReference type="EMBL" id="VXIV02003140">
    <property type="protein sequence ID" value="KAF6020935.1"/>
    <property type="molecule type" value="Genomic_DNA"/>
</dbReference>
<evidence type="ECO:0000256" key="1">
    <source>
        <dbReference type="ARBA" id="ARBA00025788"/>
    </source>
</evidence>
<reference evidence="3" key="1">
    <citation type="submission" date="2020-06" db="EMBL/GenBank/DDBJ databases">
        <title>Draft genome of Bugula neritina, a colonial animal packing powerful symbionts and potential medicines.</title>
        <authorList>
            <person name="Rayko M."/>
        </authorList>
    </citation>
    <scope>NUCLEOTIDE SEQUENCE [LARGE SCALE GENOMIC DNA]</scope>
    <source>
        <strain evidence="3">Kwan_BN1</strain>
    </source>
</reference>
<dbReference type="GO" id="GO:0060255">
    <property type="term" value="P:regulation of macromolecule metabolic process"/>
    <property type="evidence" value="ECO:0007669"/>
    <property type="project" value="UniProtKB-ARBA"/>
</dbReference>
<accession>A0A7J7J4B1</accession>
<dbReference type="OrthoDB" id="2635at2759"/>
<dbReference type="FunFam" id="2.60.120.470:FF:000002">
    <property type="entry name" value="PITH domain-containing protein 1"/>
    <property type="match status" value="1"/>
</dbReference>
<gene>
    <name evidence="3" type="ORF">EB796_020738</name>
</gene>
<dbReference type="InterPro" id="IPR045099">
    <property type="entry name" value="PITH1-like"/>
</dbReference>
<proteinExistence type="inferred from homology"/>
<dbReference type="PANTHER" id="PTHR12175:SF1">
    <property type="entry name" value="PITH DOMAIN-CONTAINING PROTEIN 1"/>
    <property type="match status" value="1"/>
</dbReference>
<dbReference type="GO" id="GO:0080090">
    <property type="term" value="P:regulation of primary metabolic process"/>
    <property type="evidence" value="ECO:0007669"/>
    <property type="project" value="UniProtKB-ARBA"/>
</dbReference>
<dbReference type="Gene3D" id="2.60.120.470">
    <property type="entry name" value="PITH domain"/>
    <property type="match status" value="1"/>
</dbReference>
<dbReference type="PROSITE" id="PS51532">
    <property type="entry name" value="PITH"/>
    <property type="match status" value="1"/>
</dbReference>
<dbReference type="InterPro" id="IPR008979">
    <property type="entry name" value="Galactose-bd-like_sf"/>
</dbReference>
<dbReference type="GO" id="GO:0005737">
    <property type="term" value="C:cytoplasm"/>
    <property type="evidence" value="ECO:0007669"/>
    <property type="project" value="UniProtKB-ARBA"/>
</dbReference>
<organism evidence="3 4">
    <name type="scientific">Bugula neritina</name>
    <name type="common">Brown bryozoan</name>
    <name type="synonym">Sertularia neritina</name>
    <dbReference type="NCBI Taxonomy" id="10212"/>
    <lineage>
        <taxon>Eukaryota</taxon>
        <taxon>Metazoa</taxon>
        <taxon>Spiralia</taxon>
        <taxon>Lophotrochozoa</taxon>
        <taxon>Bryozoa</taxon>
        <taxon>Gymnolaemata</taxon>
        <taxon>Cheilostomatida</taxon>
        <taxon>Flustrina</taxon>
        <taxon>Buguloidea</taxon>
        <taxon>Bugulidae</taxon>
        <taxon>Bugula</taxon>
    </lineage>
</organism>
<name>A0A7J7J4B1_BUGNE</name>
<comment type="similarity">
    <text evidence="1">Belongs to the PITHD1 family.</text>
</comment>
<dbReference type="InterPro" id="IPR037047">
    <property type="entry name" value="PITH_dom_sf"/>
</dbReference>